<dbReference type="EMBL" id="JACJIB010000001">
    <property type="protein sequence ID" value="MBA8910967.1"/>
    <property type="molecule type" value="Genomic_DNA"/>
</dbReference>
<dbReference type="RefSeq" id="WP_182553625.1">
    <property type="nucleotide sequence ID" value="NZ_BPRF01000052.1"/>
</dbReference>
<name>A0AA40VA06_9HYPH</name>
<feature type="region of interest" description="Disordered" evidence="1">
    <location>
        <begin position="428"/>
        <end position="451"/>
    </location>
</feature>
<evidence type="ECO:0000256" key="1">
    <source>
        <dbReference type="SAM" id="MobiDB-lite"/>
    </source>
</evidence>
<feature type="compositionally biased region" description="Pro residues" evidence="1">
    <location>
        <begin position="532"/>
        <end position="542"/>
    </location>
</feature>
<feature type="compositionally biased region" description="Basic and acidic residues" evidence="1">
    <location>
        <begin position="439"/>
        <end position="448"/>
    </location>
</feature>
<evidence type="ECO:0000313" key="3">
    <source>
        <dbReference type="Proteomes" id="UP000543554"/>
    </source>
</evidence>
<evidence type="ECO:0000313" key="2">
    <source>
        <dbReference type="EMBL" id="MBA8910967.1"/>
    </source>
</evidence>
<dbReference type="AlphaFoldDB" id="A0AA40VA06"/>
<organism evidence="2 3">
    <name type="scientific">Methylorubrum thiocyanatum</name>
    <dbReference type="NCBI Taxonomy" id="47958"/>
    <lineage>
        <taxon>Bacteria</taxon>
        <taxon>Pseudomonadati</taxon>
        <taxon>Pseudomonadota</taxon>
        <taxon>Alphaproteobacteria</taxon>
        <taxon>Hyphomicrobiales</taxon>
        <taxon>Methylobacteriaceae</taxon>
        <taxon>Methylorubrum</taxon>
    </lineage>
</organism>
<comment type="caution">
    <text evidence="2">The sequence shown here is derived from an EMBL/GenBank/DDBJ whole genome shotgun (WGS) entry which is preliminary data.</text>
</comment>
<proteinExistence type="predicted"/>
<reference evidence="2 3" key="1">
    <citation type="submission" date="2020-08" db="EMBL/GenBank/DDBJ databases">
        <title>Genomic Encyclopedia of Type Strains, Phase IV (KMG-IV): sequencing the most valuable type-strain genomes for metagenomic binning, comparative biology and taxonomic classification.</title>
        <authorList>
            <person name="Goeker M."/>
        </authorList>
    </citation>
    <scope>NUCLEOTIDE SEQUENCE [LARGE SCALE GENOMIC DNA]</scope>
    <source>
        <strain evidence="2 3">DSM 11490</strain>
    </source>
</reference>
<accession>A0AA40VA06</accession>
<feature type="region of interest" description="Disordered" evidence="1">
    <location>
        <begin position="528"/>
        <end position="568"/>
    </location>
</feature>
<keyword evidence="3" id="KW-1185">Reference proteome</keyword>
<gene>
    <name evidence="2" type="ORF">HNR51_000029</name>
</gene>
<protein>
    <submittedName>
        <fullName evidence="2">Uncharacterized protein</fullName>
    </submittedName>
</protein>
<sequence length="663" mass="72927">MPLTPRQAYAVPPVPSVLMDRADVATLLREQEERTALQAKLAHLRTVHAPRARGNATVIVDSRFAEGVQLRTRELARDPAAHAASHVSLQRHYEARGAHALARVNALMWADCEIKPGSPFFGMPPQEIAGILLARMDAAGIPRPSYILFSGRGLWCVWLSRRPLRACVQARVRRLIRCLWGEAVQTGAANAERVRAKAAANAAVWAGMDLDWSVGDMARVHRVAGSVNEKSQERVRLLWPESWEDVQRHDLDTLADAVLPFSRSETALYREERDARRASRKAQALAEGGPVAPPRLRTHSRGLWGAVEAELLRVLSLGPDRLARLEKRDLVCFHLAVARARTGVGGDADSWAMELGPYVVGDGLTQENLRAYLGSVARRLRQHKAGEVRMHKGKAVTPLYTPKLDKVRSDLNLPADLCDELGLTLLRPDAPTQTATERSAARRQREGATSRAAHAQTLAEVARLAREFQAAADLPVTEIARILDCSRATVYRALDAHPAETVVESVPSEETVSESVAVPARNLKGGYASPACPAPPETPAPAAPAAKAPEARPSRRKSKAAPQPQTQPWLIHGPLQRLLALYEYYRARTLEAERDGQRQGWCSPWDNMMCAASTLQIEMADGRPHHSAPLEPWNEAKLLSHLARVGIDPYLYLPCPSPEARLH</sequence>
<dbReference type="Proteomes" id="UP000543554">
    <property type="component" value="Unassembled WGS sequence"/>
</dbReference>